<evidence type="ECO:0000313" key="2">
    <source>
        <dbReference type="EMBL" id="OSQ50694.1"/>
    </source>
</evidence>
<dbReference type="RefSeq" id="WP_085637793.1">
    <property type="nucleotide sequence ID" value="NZ_JFKC01000010.1"/>
</dbReference>
<sequence>MNDFAPKVVVSGKSLTLVLEGYRFSIQIHRIETETEWTLEVIAPGGHSTVWLESFETARDARDTALSALEDMGPQAFLRTSDPDQPETGALSAG</sequence>
<protein>
    <submittedName>
        <fullName evidence="2">Uncharacterized protein</fullName>
    </submittedName>
</protein>
<reference evidence="2 3" key="1">
    <citation type="submission" date="2014-03" db="EMBL/GenBank/DDBJ databases">
        <title>The draft genome sequence of Marivita geojedonensis KCTC 23882.</title>
        <authorList>
            <person name="Lai Q."/>
            <person name="Shao Z."/>
        </authorList>
    </citation>
    <scope>NUCLEOTIDE SEQUENCE [LARGE SCALE GENOMIC DNA]</scope>
    <source>
        <strain evidence="2 3">DPG-138</strain>
    </source>
</reference>
<dbReference type="Proteomes" id="UP000193926">
    <property type="component" value="Unassembled WGS sequence"/>
</dbReference>
<feature type="region of interest" description="Disordered" evidence="1">
    <location>
        <begin position="74"/>
        <end position="94"/>
    </location>
</feature>
<organism evidence="2 3">
    <name type="scientific">Marivita geojedonensis</name>
    <dbReference type="NCBI Taxonomy" id="1123756"/>
    <lineage>
        <taxon>Bacteria</taxon>
        <taxon>Pseudomonadati</taxon>
        <taxon>Pseudomonadota</taxon>
        <taxon>Alphaproteobacteria</taxon>
        <taxon>Rhodobacterales</taxon>
        <taxon>Roseobacteraceae</taxon>
        <taxon>Marivita</taxon>
    </lineage>
</organism>
<dbReference type="OrthoDB" id="7864523at2"/>
<keyword evidence="3" id="KW-1185">Reference proteome</keyword>
<comment type="caution">
    <text evidence="2">The sequence shown here is derived from an EMBL/GenBank/DDBJ whole genome shotgun (WGS) entry which is preliminary data.</text>
</comment>
<evidence type="ECO:0000256" key="1">
    <source>
        <dbReference type="SAM" id="MobiDB-lite"/>
    </source>
</evidence>
<dbReference type="STRING" id="1123756.MGEO_11955"/>
<name>A0A1X4NKD7_9RHOB</name>
<dbReference type="EMBL" id="JFKC01000010">
    <property type="protein sequence ID" value="OSQ50694.1"/>
    <property type="molecule type" value="Genomic_DNA"/>
</dbReference>
<evidence type="ECO:0000313" key="3">
    <source>
        <dbReference type="Proteomes" id="UP000193926"/>
    </source>
</evidence>
<gene>
    <name evidence="2" type="ORF">MGEO_11955</name>
</gene>
<proteinExistence type="predicted"/>
<dbReference type="AlphaFoldDB" id="A0A1X4NKD7"/>
<accession>A0A1X4NKD7</accession>